<evidence type="ECO:0000313" key="1">
    <source>
        <dbReference type="EMBL" id="PWN62307.1"/>
    </source>
</evidence>
<dbReference type="RefSeq" id="WP_109623149.1">
    <property type="nucleotide sequence ID" value="NZ_PPEI02000005.1"/>
</dbReference>
<evidence type="ECO:0000313" key="2">
    <source>
        <dbReference type="Proteomes" id="UP000236182"/>
    </source>
</evidence>
<protein>
    <recommendedName>
        <fullName evidence="3">DUF2586 domain-containing protein</fullName>
    </recommendedName>
</protein>
<dbReference type="AlphaFoldDB" id="A0A316WM16"/>
<gene>
    <name evidence="1" type="ORF">C1638_017595</name>
</gene>
<dbReference type="Proteomes" id="UP000236182">
    <property type="component" value="Unassembled WGS sequence"/>
</dbReference>
<proteinExistence type="predicted"/>
<accession>A0A316WM16</accession>
<reference evidence="1" key="1">
    <citation type="submission" date="2018-04" db="EMBL/GenBank/DDBJ databases">
        <title>Draft Genome Sequences of Chryseobacterium lactis NCTC11390T isolated from milk, Chryseobacterium oncorhynchi 701B-08T from rainbow trout, and Chryseobacterium viscerum 687B-08T from diseased fish.</title>
        <authorList>
            <person name="Jeong J.-J."/>
            <person name="Lee Y.J."/>
            <person name="Pathiraja D."/>
            <person name="Park B."/>
            <person name="Choi I.-G."/>
            <person name="Kim K.D."/>
        </authorList>
    </citation>
    <scope>NUCLEOTIDE SEQUENCE [LARGE SCALE GENOMIC DNA]</scope>
    <source>
        <strain evidence="1">701B-08</strain>
    </source>
</reference>
<sequence>MKPKISISFNNGVIGAVTPLDSGCFGIVASAVAINDGFQLGTAYQVKSMLDVAALKLTDSIDNHRLYKALYEFYEEAGSGSELWIFGMAKSTKTSEWFTPVDGVAPVETFLNKAKGKIRGLFTVYDPTAAPVVTDGMDADVLLAAGKAQTLFDDYTNKKYAPFFTILEGYDFTGNKVDLPDLKTNDFNSVGILIGDTESRSGTTSSKGAAIGVLAGRLAAYPVRVNPGKVRNGSLAAPILYIKDSDVDDFDTEALYDKGYITFTTHQSRSGYYIMDASLACPVSDDYHYLTHRRTINEAYRLAYDALLDFELDEVPTTKTGQINAIYAKNMESAIARKVATTMPEDLSKDETDKKDTGVRCFVDPNQNIITTSKIKAILAIRQFGYNRWTELLLGFDVQIN</sequence>
<keyword evidence="2" id="KW-1185">Reference proteome</keyword>
<dbReference type="Pfam" id="PF10758">
    <property type="entry name" value="DUF2586"/>
    <property type="match status" value="1"/>
</dbReference>
<dbReference type="InterPro" id="IPR019694">
    <property type="entry name" value="Phage_HP1_Orf23"/>
</dbReference>
<dbReference type="EMBL" id="PPEI02000005">
    <property type="protein sequence ID" value="PWN62307.1"/>
    <property type="molecule type" value="Genomic_DNA"/>
</dbReference>
<comment type="caution">
    <text evidence="1">The sequence shown here is derived from an EMBL/GenBank/DDBJ whole genome shotgun (WGS) entry which is preliminary data.</text>
</comment>
<name>A0A316WM16_9FLAO</name>
<organism evidence="1 2">
    <name type="scientific">Chryseobacterium oncorhynchi</name>
    <dbReference type="NCBI Taxonomy" id="741074"/>
    <lineage>
        <taxon>Bacteria</taxon>
        <taxon>Pseudomonadati</taxon>
        <taxon>Bacteroidota</taxon>
        <taxon>Flavobacteriia</taxon>
        <taxon>Flavobacteriales</taxon>
        <taxon>Weeksellaceae</taxon>
        <taxon>Chryseobacterium group</taxon>
        <taxon>Chryseobacterium</taxon>
    </lineage>
</organism>
<dbReference type="OrthoDB" id="1318179at2"/>
<evidence type="ECO:0008006" key="3">
    <source>
        <dbReference type="Google" id="ProtNLM"/>
    </source>
</evidence>